<keyword evidence="3" id="KW-0732">Signal</keyword>
<comment type="subcellular location">
    <subcellularLocation>
        <location evidence="1">Secreted</location>
    </subcellularLocation>
</comment>
<dbReference type="PROSITE" id="PS00018">
    <property type="entry name" value="EF_HAND_1"/>
    <property type="match status" value="2"/>
</dbReference>
<feature type="compositionally biased region" description="Acidic residues" evidence="5">
    <location>
        <begin position="247"/>
        <end position="256"/>
    </location>
</feature>
<dbReference type="InterPro" id="IPR018247">
    <property type="entry name" value="EF_Hand_1_Ca_BS"/>
</dbReference>
<dbReference type="EMBL" id="JBHTAT010000001">
    <property type="protein sequence ID" value="MFC7254427.1"/>
    <property type="molecule type" value="Genomic_DNA"/>
</dbReference>
<name>A0ABD5ZV23_9EURY</name>
<dbReference type="InterPro" id="IPR053180">
    <property type="entry name" value="Ca-binding_acidic-repeat"/>
</dbReference>
<evidence type="ECO:0008006" key="8">
    <source>
        <dbReference type="Google" id="ProtNLM"/>
    </source>
</evidence>
<evidence type="ECO:0000256" key="5">
    <source>
        <dbReference type="SAM" id="MobiDB-lite"/>
    </source>
</evidence>
<organism evidence="6 7">
    <name type="scientific">Haloplanus litoreus</name>
    <dbReference type="NCBI Taxonomy" id="767515"/>
    <lineage>
        <taxon>Archaea</taxon>
        <taxon>Methanobacteriati</taxon>
        <taxon>Methanobacteriota</taxon>
        <taxon>Stenosarchaea group</taxon>
        <taxon>Halobacteria</taxon>
        <taxon>Halobacteriales</taxon>
        <taxon>Haloferacaceae</taxon>
        <taxon>Haloplanus</taxon>
    </lineage>
</organism>
<dbReference type="AlphaFoldDB" id="A0ABD5ZV23"/>
<feature type="compositionally biased region" description="Low complexity" evidence="5">
    <location>
        <begin position="257"/>
        <end position="267"/>
    </location>
</feature>
<feature type="region of interest" description="Disordered" evidence="5">
    <location>
        <begin position="71"/>
        <end position="272"/>
    </location>
</feature>
<dbReference type="RefSeq" id="WP_379702628.1">
    <property type="nucleotide sequence ID" value="NZ_JBHTAT010000001.1"/>
</dbReference>
<feature type="compositionally biased region" description="Acidic residues" evidence="5">
    <location>
        <begin position="159"/>
        <end position="168"/>
    </location>
</feature>
<evidence type="ECO:0000313" key="6">
    <source>
        <dbReference type="EMBL" id="MFC7254427.1"/>
    </source>
</evidence>
<feature type="compositionally biased region" description="Acidic residues" evidence="5">
    <location>
        <begin position="203"/>
        <end position="212"/>
    </location>
</feature>
<keyword evidence="7" id="KW-1185">Reference proteome</keyword>
<keyword evidence="2" id="KW-0964">Secreted</keyword>
<protein>
    <recommendedName>
        <fullName evidence="8">Thrombospondin type 3 repeat-containing protein</fullName>
    </recommendedName>
</protein>
<comment type="caution">
    <text evidence="6">The sequence shown here is derived from an EMBL/GenBank/DDBJ whole genome shotgun (WGS) entry which is preliminary data.</text>
</comment>
<evidence type="ECO:0000313" key="7">
    <source>
        <dbReference type="Proteomes" id="UP001596434"/>
    </source>
</evidence>
<evidence type="ECO:0000256" key="1">
    <source>
        <dbReference type="ARBA" id="ARBA00004613"/>
    </source>
</evidence>
<evidence type="ECO:0000256" key="3">
    <source>
        <dbReference type="ARBA" id="ARBA00022729"/>
    </source>
</evidence>
<evidence type="ECO:0000256" key="2">
    <source>
        <dbReference type="ARBA" id="ARBA00022525"/>
    </source>
</evidence>
<sequence>MDDIGGSECRGTSVDAVGEGPVAARHWPVRWVRSRLPVRSGRLAAVSLLVLLVSTAGCAGLAADGDGNGTAGGASGATVEASPVTPTPGTPSYDDDGLPAERERLLGTDPTVADTDGDGLDDHSEVTRGTDPLVADTDGDGVTDGREVEYGLDPILADTDGDGLDDGTELAGETDPLVADTDDDGALDGAEVEAGTNPVLADTDGDGLDDGTELAGETDPLVADTDDDGALDGAEVEAGTNPVLADTDGDGLDDGTELAGETDPLAADTDDDALDDARELSVGTDPTDPDTDGDSLLDGWEVRGHAPENVTLPGANPLRKDLYVMVSRTKSAWAMRESDRTYIRGAFDRMNVENPDGTTGISVHFVAGERLSIDRSFRTNGSARRALRRNSTAAVVGPRADVYHHVILMRLDDRNNVFDGYATTPGRTVLVDEDERDFRGGTLPYRDRLIVRGLLQNVAGRPAPEHRHRGDARFTKTGWTAYRPNDVVVHEYLPRHLATKLEREGFATSPATD</sequence>
<feature type="region of interest" description="Disordered" evidence="5">
    <location>
        <begin position="279"/>
        <end position="298"/>
    </location>
</feature>
<proteinExistence type="predicted"/>
<gene>
    <name evidence="6" type="ORF">ACFQKE_03785</name>
</gene>
<reference evidence="6 7" key="1">
    <citation type="journal article" date="2019" name="Int. J. Syst. Evol. Microbiol.">
        <title>The Global Catalogue of Microorganisms (GCM) 10K type strain sequencing project: providing services to taxonomists for standard genome sequencing and annotation.</title>
        <authorList>
            <consortium name="The Broad Institute Genomics Platform"/>
            <consortium name="The Broad Institute Genome Sequencing Center for Infectious Disease"/>
            <person name="Wu L."/>
            <person name="Ma J."/>
        </authorList>
    </citation>
    <scope>NUCLEOTIDE SEQUENCE [LARGE SCALE GENOMIC DNA]</scope>
    <source>
        <strain evidence="6 7">GX21</strain>
    </source>
</reference>
<evidence type="ECO:0000256" key="4">
    <source>
        <dbReference type="ARBA" id="ARBA00022837"/>
    </source>
</evidence>
<accession>A0ABD5ZV23</accession>
<dbReference type="PANTHER" id="PTHR37467">
    <property type="entry name" value="EXPORTED CALCIUM-BINDING GLYCOPROTEIN-RELATED"/>
    <property type="match status" value="1"/>
</dbReference>
<dbReference type="PANTHER" id="PTHR37467:SF1">
    <property type="entry name" value="EXPORTED CALCIUM-BINDING GLYCOPROTEIN"/>
    <property type="match status" value="1"/>
</dbReference>
<dbReference type="InterPro" id="IPR059100">
    <property type="entry name" value="TSP3_bac"/>
</dbReference>
<dbReference type="Pfam" id="PF18884">
    <property type="entry name" value="TSP3_bac"/>
    <property type="match status" value="7"/>
</dbReference>
<keyword evidence="4" id="KW-0106">Calcium</keyword>
<dbReference type="GeneID" id="96952741"/>
<dbReference type="Proteomes" id="UP001596434">
    <property type="component" value="Unassembled WGS sequence"/>
</dbReference>